<keyword evidence="11 12" id="KW-0472">Membrane</keyword>
<organism evidence="13 14">
    <name type="scientific">Ktedonosporobacter rubrisoli</name>
    <dbReference type="NCBI Taxonomy" id="2509675"/>
    <lineage>
        <taxon>Bacteria</taxon>
        <taxon>Bacillati</taxon>
        <taxon>Chloroflexota</taxon>
        <taxon>Ktedonobacteria</taxon>
        <taxon>Ktedonobacterales</taxon>
        <taxon>Ktedonosporobacteraceae</taxon>
        <taxon>Ktedonosporobacter</taxon>
    </lineage>
</organism>
<keyword evidence="14" id="KW-1185">Reference proteome</keyword>
<feature type="transmembrane region" description="Helical" evidence="12">
    <location>
        <begin position="53"/>
        <end position="71"/>
    </location>
</feature>
<evidence type="ECO:0000256" key="3">
    <source>
        <dbReference type="ARBA" id="ARBA00022448"/>
    </source>
</evidence>
<gene>
    <name evidence="13" type="ORF">EPA93_23785</name>
</gene>
<keyword evidence="6 12" id="KW-0812">Transmembrane</keyword>
<dbReference type="GO" id="GO:0019646">
    <property type="term" value="P:aerobic electron transport chain"/>
    <property type="evidence" value="ECO:0007669"/>
    <property type="project" value="InterPro"/>
</dbReference>
<name>A0A4V0YZ85_KTERU</name>
<keyword evidence="4 12" id="KW-1003">Cell membrane</keyword>
<keyword evidence="9 12" id="KW-1133">Transmembrane helix</keyword>
<evidence type="ECO:0000256" key="11">
    <source>
        <dbReference type="ARBA" id="ARBA00023136"/>
    </source>
</evidence>
<dbReference type="EMBL" id="CP035758">
    <property type="protein sequence ID" value="QBD78841.1"/>
    <property type="molecule type" value="Genomic_DNA"/>
</dbReference>
<dbReference type="GO" id="GO:0005886">
    <property type="term" value="C:plasma membrane"/>
    <property type="evidence" value="ECO:0007669"/>
    <property type="project" value="UniProtKB-SubCell"/>
</dbReference>
<protein>
    <submittedName>
        <fullName evidence="13">Cytochrome ubiquinol oxidase subunit I</fullName>
    </submittedName>
</protein>
<evidence type="ECO:0000256" key="7">
    <source>
        <dbReference type="ARBA" id="ARBA00022723"/>
    </source>
</evidence>
<keyword evidence="10 12" id="KW-0408">Iron</keyword>
<dbReference type="OrthoDB" id="9807042at2"/>
<evidence type="ECO:0000256" key="6">
    <source>
        <dbReference type="ARBA" id="ARBA00022692"/>
    </source>
</evidence>
<evidence type="ECO:0000313" key="14">
    <source>
        <dbReference type="Proteomes" id="UP000290365"/>
    </source>
</evidence>
<evidence type="ECO:0000256" key="5">
    <source>
        <dbReference type="ARBA" id="ARBA00022617"/>
    </source>
</evidence>
<dbReference type="GO" id="GO:0046872">
    <property type="term" value="F:metal ion binding"/>
    <property type="evidence" value="ECO:0007669"/>
    <property type="project" value="UniProtKB-UniRule"/>
</dbReference>
<comment type="similarity">
    <text evidence="2 12">Belongs to the cytochrome ubiquinol oxidase subunit 1 family.</text>
</comment>
<evidence type="ECO:0000256" key="4">
    <source>
        <dbReference type="ARBA" id="ARBA00022475"/>
    </source>
</evidence>
<dbReference type="GO" id="GO:0070069">
    <property type="term" value="C:cytochrome complex"/>
    <property type="evidence" value="ECO:0007669"/>
    <property type="project" value="UniProtKB-UniRule"/>
</dbReference>
<dbReference type="PIRSF" id="PIRSF006446">
    <property type="entry name" value="Cyt_quinol_oxidase_1"/>
    <property type="match status" value="1"/>
</dbReference>
<accession>A0A4V0YZ85</accession>
<dbReference type="GO" id="GO:0009055">
    <property type="term" value="F:electron transfer activity"/>
    <property type="evidence" value="ECO:0007669"/>
    <property type="project" value="UniProtKB-UniRule"/>
</dbReference>
<proteinExistence type="inferred from homology"/>
<evidence type="ECO:0000256" key="10">
    <source>
        <dbReference type="ARBA" id="ARBA00023004"/>
    </source>
</evidence>
<dbReference type="RefSeq" id="WP_129889894.1">
    <property type="nucleotide sequence ID" value="NZ_CP035758.1"/>
</dbReference>
<feature type="transmembrane region" description="Helical" evidence="12">
    <location>
        <begin position="20"/>
        <end position="41"/>
    </location>
</feature>
<feature type="transmembrane region" description="Helical" evidence="12">
    <location>
        <begin position="319"/>
        <end position="341"/>
    </location>
</feature>
<sequence length="421" mass="46635">MDTLLLARWQSGLTLVYHFLFVPLTLGLVLLVALMETIYVYSGNENYKHMARFWGQLYIINYALGFLTGLLQEFQFGMSWSVFSDVVGNIFGIPLAIETVLAFFLDATFFGMWLASWNIVSKKMHLSFIWLTALGVYSSAILILIANDFMQQPVGYEIQKGVLVLTNVSALLSNPNFLIALGHVISGGLITGAFFVTSISAWHLLKRSKGREVFLSSLRLGLLAGLIGCIGIILVGKFQIDHVGEVQPMKQAAMFGKMSAIPTLQAHYVQQYGPGNYIPFIPVVEGGFYIMVSIGLFLGLIALLGCLLLIKNAILRQRWFLRLLLPLIVLPYLANISGWLLREMGRQPWVIQGVLKTTDALSPALNFSTIVISLTAFTIVYVALSAIDGLLLMRYARRGIGDSTEQDAQLEQAQDSAFIAY</sequence>
<dbReference type="PANTHER" id="PTHR30365">
    <property type="entry name" value="CYTOCHROME D UBIQUINOL OXIDASE"/>
    <property type="match status" value="1"/>
</dbReference>
<feature type="transmembrane region" description="Helical" evidence="12">
    <location>
        <begin position="361"/>
        <end position="384"/>
    </location>
</feature>
<dbReference type="PANTHER" id="PTHR30365:SF15">
    <property type="entry name" value="CYTOCHROME BD UBIQUINOL OXIDASE SUBUNIT 1"/>
    <property type="match status" value="1"/>
</dbReference>
<feature type="transmembrane region" description="Helical" evidence="12">
    <location>
        <begin position="177"/>
        <end position="205"/>
    </location>
</feature>
<comment type="subcellular location">
    <subcellularLocation>
        <location evidence="1">Cell membrane</location>
        <topology evidence="1">Multi-pass membrane protein</topology>
    </subcellularLocation>
</comment>
<dbReference type="GO" id="GO:0016682">
    <property type="term" value="F:oxidoreductase activity, acting on diphenols and related substances as donors, oxygen as acceptor"/>
    <property type="evidence" value="ECO:0007669"/>
    <property type="project" value="TreeGrafter"/>
</dbReference>
<keyword evidence="7 12" id="KW-0479">Metal-binding</keyword>
<evidence type="ECO:0000256" key="1">
    <source>
        <dbReference type="ARBA" id="ARBA00004651"/>
    </source>
</evidence>
<evidence type="ECO:0000256" key="12">
    <source>
        <dbReference type="PIRNR" id="PIRNR006446"/>
    </source>
</evidence>
<evidence type="ECO:0000256" key="8">
    <source>
        <dbReference type="ARBA" id="ARBA00022982"/>
    </source>
</evidence>
<keyword evidence="5 12" id="KW-0349">Heme</keyword>
<dbReference type="AlphaFoldDB" id="A0A4V0YZ85"/>
<dbReference type="InterPro" id="IPR002585">
    <property type="entry name" value="Cyt-d_ubiquinol_oxidase_su_1"/>
</dbReference>
<keyword evidence="8 12" id="KW-0249">Electron transport</keyword>
<keyword evidence="3 12" id="KW-0813">Transport</keyword>
<feature type="transmembrane region" description="Helical" evidence="12">
    <location>
        <begin position="91"/>
        <end position="115"/>
    </location>
</feature>
<evidence type="ECO:0000256" key="2">
    <source>
        <dbReference type="ARBA" id="ARBA00009819"/>
    </source>
</evidence>
<evidence type="ECO:0000313" key="13">
    <source>
        <dbReference type="EMBL" id="QBD78841.1"/>
    </source>
</evidence>
<dbReference type="Proteomes" id="UP000290365">
    <property type="component" value="Chromosome"/>
</dbReference>
<evidence type="ECO:0000256" key="9">
    <source>
        <dbReference type="ARBA" id="ARBA00022989"/>
    </source>
</evidence>
<reference evidence="13 14" key="1">
    <citation type="submission" date="2019-01" db="EMBL/GenBank/DDBJ databases">
        <title>Ktedonosporobacter rubrisoli SCAWS-G2.</title>
        <authorList>
            <person name="Huang Y."/>
            <person name="Yan B."/>
        </authorList>
    </citation>
    <scope>NUCLEOTIDE SEQUENCE [LARGE SCALE GENOMIC DNA]</scope>
    <source>
        <strain evidence="13 14">SCAWS-G2</strain>
    </source>
</reference>
<dbReference type="KEGG" id="kbs:EPA93_23785"/>
<feature type="transmembrane region" description="Helical" evidence="12">
    <location>
        <begin position="127"/>
        <end position="146"/>
    </location>
</feature>
<dbReference type="GO" id="GO:0020037">
    <property type="term" value="F:heme binding"/>
    <property type="evidence" value="ECO:0007669"/>
    <property type="project" value="TreeGrafter"/>
</dbReference>
<feature type="transmembrane region" description="Helical" evidence="12">
    <location>
        <begin position="288"/>
        <end position="310"/>
    </location>
</feature>
<feature type="transmembrane region" description="Helical" evidence="12">
    <location>
        <begin position="217"/>
        <end position="240"/>
    </location>
</feature>
<dbReference type="Pfam" id="PF01654">
    <property type="entry name" value="Cyt_bd_oxida_I"/>
    <property type="match status" value="2"/>
</dbReference>